<comment type="caution">
    <text evidence="2">The sequence shown here is derived from an EMBL/GenBank/DDBJ whole genome shotgun (WGS) entry which is preliminary data.</text>
</comment>
<sequence>MAHESSRQARDRGATRSKAEKARPPTVPVPQVDIVPGRLTEAEWMVLTMVEEGEDVVGDILADLLGHVMDSAFKVYLTQQCIPFTISQAREAMLQIIEWRFLARDEGESAVAEDPTWGEDEEPLACTTDAWAQGSVPLMRAPASVELEDSFQSEDQGSVDQISVGRSLMDGGSEEQVESSKPRDTLSPPPTPELFQEAGPRDTLEELEDQEGGYPSSAGSRDLSLQQLSESVEQVMERVPSGSPHPSLELSLVASSQESAESTRPLSSQFSVEDLYFPPSIGDVSEQVLKKDEMPHTALDSIILSPSESFQQPWCLDSKLSTLPHKVGRKASVLPSQWVCPVVEVVDPDSEVQPLEIYRRHPRVKKTEAPARRQATGYSFRASRAAFRPLPPSGPFPALRPGPQLPPLSFGPSLPGSQSKGLLPGPESRFLERHLGFSQVARSPSPCTWPGAKWPRGWEGEAELLEELWAARTQVPPQGPRDQEGQDPQRWSYLEPQILKATSQVMWQPLLLPEALKLAPGVSMWNPTTQVLLRSGAPQQEDKKGWTSPPTELQPIQTEAQVTRAQLMKKSTSNVWSLPSKILPHSEP</sequence>
<reference evidence="2" key="1">
    <citation type="submission" date="2023-06" db="EMBL/GenBank/DDBJ databases">
        <title>Reference genome for the Northern bat (Eptesicus nilssonii), a most northern bat species.</title>
        <authorList>
            <person name="Laine V.N."/>
            <person name="Pulliainen A.T."/>
            <person name="Lilley T.M."/>
        </authorList>
    </citation>
    <scope>NUCLEOTIDE SEQUENCE</scope>
    <source>
        <strain evidence="2">BLF_Eptnil</strain>
        <tissue evidence="2">Kidney</tissue>
    </source>
</reference>
<dbReference type="PANTHER" id="PTHR34438:SF1">
    <property type="entry name" value="CHROMOSOME 2 OPEN READING FRAME 81"/>
    <property type="match status" value="1"/>
</dbReference>
<keyword evidence="3" id="KW-1185">Reference proteome</keyword>
<feature type="compositionally biased region" description="Basic and acidic residues" evidence="1">
    <location>
        <begin position="1"/>
        <end position="23"/>
    </location>
</feature>
<feature type="region of interest" description="Disordered" evidence="1">
    <location>
        <begin position="169"/>
        <end position="269"/>
    </location>
</feature>
<feature type="compositionally biased region" description="Polar residues" evidence="1">
    <location>
        <begin position="253"/>
        <end position="269"/>
    </location>
</feature>
<dbReference type="PANTHER" id="PTHR34438">
    <property type="entry name" value="SI:DKEY-97L20.6"/>
    <property type="match status" value="1"/>
</dbReference>
<dbReference type="EMBL" id="JAULJE010000017">
    <property type="protein sequence ID" value="KAK1332948.1"/>
    <property type="molecule type" value="Genomic_DNA"/>
</dbReference>
<feature type="compositionally biased region" description="Pro residues" evidence="1">
    <location>
        <begin position="391"/>
        <end position="406"/>
    </location>
</feature>
<proteinExistence type="predicted"/>
<feature type="region of interest" description="Disordered" evidence="1">
    <location>
        <begin position="391"/>
        <end position="425"/>
    </location>
</feature>
<feature type="region of interest" description="Disordered" evidence="1">
    <location>
        <begin position="1"/>
        <end position="31"/>
    </location>
</feature>
<evidence type="ECO:0000313" key="3">
    <source>
        <dbReference type="Proteomes" id="UP001177744"/>
    </source>
</evidence>
<accession>A0AA40HKL6</accession>
<dbReference type="AlphaFoldDB" id="A0AA40HKL6"/>
<gene>
    <name evidence="2" type="ORF">QTO34_006479</name>
</gene>
<dbReference type="Pfam" id="PF15479">
    <property type="entry name" value="DUF4639"/>
    <property type="match status" value="1"/>
</dbReference>
<feature type="compositionally biased region" description="Low complexity" evidence="1">
    <location>
        <begin position="407"/>
        <end position="419"/>
    </location>
</feature>
<name>A0AA40HKL6_CNENI</name>
<organism evidence="2 3">
    <name type="scientific">Cnephaeus nilssonii</name>
    <name type="common">Northern bat</name>
    <name type="synonym">Eptesicus nilssonii</name>
    <dbReference type="NCBI Taxonomy" id="3371016"/>
    <lineage>
        <taxon>Eukaryota</taxon>
        <taxon>Metazoa</taxon>
        <taxon>Chordata</taxon>
        <taxon>Craniata</taxon>
        <taxon>Vertebrata</taxon>
        <taxon>Euteleostomi</taxon>
        <taxon>Mammalia</taxon>
        <taxon>Eutheria</taxon>
        <taxon>Laurasiatheria</taxon>
        <taxon>Chiroptera</taxon>
        <taxon>Yangochiroptera</taxon>
        <taxon>Vespertilionidae</taxon>
        <taxon>Cnephaeus</taxon>
    </lineage>
</organism>
<evidence type="ECO:0000256" key="1">
    <source>
        <dbReference type="SAM" id="MobiDB-lite"/>
    </source>
</evidence>
<feature type="compositionally biased region" description="Polar residues" evidence="1">
    <location>
        <begin position="217"/>
        <end position="232"/>
    </location>
</feature>
<dbReference type="Proteomes" id="UP001177744">
    <property type="component" value="Unassembled WGS sequence"/>
</dbReference>
<evidence type="ECO:0000313" key="2">
    <source>
        <dbReference type="EMBL" id="KAK1332948.1"/>
    </source>
</evidence>
<protein>
    <submittedName>
        <fullName evidence="2">Uncharacterized protein</fullName>
    </submittedName>
</protein>
<dbReference type="InterPro" id="IPR028042">
    <property type="entry name" value="DUF4639"/>
</dbReference>